<sequence>MSNLMVKIALLNTKLAVNAYTAITLPFYTIYQRPWQKVRAMKSFNVRMDKDKHGRIIYSRQAAIRPDHKYLHYDTYNKALASLNRNDLKVGQRELLSEELQYDQNGKPIMVEGRPLSKIKLSDYKWFTVGQILDRADAIARGLQQLGVKKGDKVMIYADSNIEWFLVALALLRSNAITVTLFSTLGDS</sequence>
<evidence type="ECO:0000256" key="5">
    <source>
        <dbReference type="ARBA" id="ARBA00026121"/>
    </source>
</evidence>
<feature type="domain" description="AMP-dependent synthetase/ligase" evidence="6">
    <location>
        <begin position="115"/>
        <end position="186"/>
    </location>
</feature>
<dbReference type="Proteomes" id="UP000194236">
    <property type="component" value="Unassembled WGS sequence"/>
</dbReference>
<reference evidence="7 8" key="1">
    <citation type="submission" date="2017-03" db="EMBL/GenBank/DDBJ databases">
        <title>Genome Survey of Euroglyphus maynei.</title>
        <authorList>
            <person name="Arlian L.G."/>
            <person name="Morgan M.S."/>
            <person name="Rider S.D."/>
        </authorList>
    </citation>
    <scope>NUCLEOTIDE SEQUENCE [LARGE SCALE GENOMIC DNA]</scope>
    <source>
        <strain evidence="7">Arlian Lab</strain>
        <tissue evidence="7">Whole body</tissue>
    </source>
</reference>
<keyword evidence="3" id="KW-0443">Lipid metabolism</keyword>
<dbReference type="PANTHER" id="PTHR43272">
    <property type="entry name" value="LONG-CHAIN-FATTY-ACID--COA LIGASE"/>
    <property type="match status" value="1"/>
</dbReference>
<feature type="non-terminal residue" evidence="7">
    <location>
        <position position="188"/>
    </location>
</feature>
<evidence type="ECO:0000313" key="7">
    <source>
        <dbReference type="EMBL" id="OTF71721.1"/>
    </source>
</evidence>
<dbReference type="InterPro" id="IPR000873">
    <property type="entry name" value="AMP-dep_synth/lig_dom"/>
</dbReference>
<dbReference type="PANTHER" id="PTHR43272:SF33">
    <property type="entry name" value="AMP-BINDING DOMAIN-CONTAINING PROTEIN-RELATED"/>
    <property type="match status" value="1"/>
</dbReference>
<evidence type="ECO:0000256" key="1">
    <source>
        <dbReference type="ARBA" id="ARBA00022598"/>
    </source>
</evidence>
<protein>
    <recommendedName>
        <fullName evidence="5">long-chain-fatty-acid--CoA ligase</fullName>
        <ecNumber evidence="5">6.2.1.3</ecNumber>
    </recommendedName>
</protein>
<organism evidence="7 8">
    <name type="scientific">Euroglyphus maynei</name>
    <name type="common">Mayne's house dust mite</name>
    <dbReference type="NCBI Taxonomy" id="6958"/>
    <lineage>
        <taxon>Eukaryota</taxon>
        <taxon>Metazoa</taxon>
        <taxon>Ecdysozoa</taxon>
        <taxon>Arthropoda</taxon>
        <taxon>Chelicerata</taxon>
        <taxon>Arachnida</taxon>
        <taxon>Acari</taxon>
        <taxon>Acariformes</taxon>
        <taxon>Sarcoptiformes</taxon>
        <taxon>Astigmata</taxon>
        <taxon>Psoroptidia</taxon>
        <taxon>Analgoidea</taxon>
        <taxon>Pyroglyphidae</taxon>
        <taxon>Pyroglyphinae</taxon>
        <taxon>Euroglyphus</taxon>
    </lineage>
</organism>
<dbReference type="AlphaFoldDB" id="A0A1Y3ATB9"/>
<dbReference type="GO" id="GO:0004467">
    <property type="term" value="F:long-chain fatty acid-CoA ligase activity"/>
    <property type="evidence" value="ECO:0007669"/>
    <property type="project" value="UniProtKB-EC"/>
</dbReference>
<dbReference type="EMBL" id="MUJZ01059585">
    <property type="protein sequence ID" value="OTF71721.1"/>
    <property type="molecule type" value="Genomic_DNA"/>
</dbReference>
<evidence type="ECO:0000256" key="3">
    <source>
        <dbReference type="ARBA" id="ARBA00022832"/>
    </source>
</evidence>
<dbReference type="OrthoDB" id="6537784at2759"/>
<accession>A0A1Y3ATB9</accession>
<evidence type="ECO:0000259" key="6">
    <source>
        <dbReference type="Pfam" id="PF00501"/>
    </source>
</evidence>
<evidence type="ECO:0000313" key="8">
    <source>
        <dbReference type="Proteomes" id="UP000194236"/>
    </source>
</evidence>
<gene>
    <name evidence="7" type="ORF">BLA29_011134</name>
</gene>
<keyword evidence="4" id="KW-0067">ATP-binding</keyword>
<keyword evidence="8" id="KW-1185">Reference proteome</keyword>
<dbReference type="InterPro" id="IPR042099">
    <property type="entry name" value="ANL_N_sf"/>
</dbReference>
<proteinExistence type="predicted"/>
<evidence type="ECO:0000256" key="4">
    <source>
        <dbReference type="ARBA" id="ARBA00022840"/>
    </source>
</evidence>
<comment type="caution">
    <text evidence="7">The sequence shown here is derived from an EMBL/GenBank/DDBJ whole genome shotgun (WGS) entry which is preliminary data.</text>
</comment>
<dbReference type="SUPFAM" id="SSF56801">
    <property type="entry name" value="Acetyl-CoA synthetase-like"/>
    <property type="match status" value="1"/>
</dbReference>
<name>A0A1Y3ATB9_EURMA</name>
<dbReference type="Gene3D" id="3.40.50.12780">
    <property type="entry name" value="N-terminal domain of ligase-like"/>
    <property type="match status" value="1"/>
</dbReference>
<dbReference type="GO" id="GO:0016020">
    <property type="term" value="C:membrane"/>
    <property type="evidence" value="ECO:0007669"/>
    <property type="project" value="TreeGrafter"/>
</dbReference>
<dbReference type="GO" id="GO:0005783">
    <property type="term" value="C:endoplasmic reticulum"/>
    <property type="evidence" value="ECO:0007669"/>
    <property type="project" value="TreeGrafter"/>
</dbReference>
<dbReference type="GO" id="GO:0005524">
    <property type="term" value="F:ATP binding"/>
    <property type="evidence" value="ECO:0007669"/>
    <property type="project" value="UniProtKB-KW"/>
</dbReference>
<keyword evidence="1" id="KW-0436">Ligase</keyword>
<dbReference type="EC" id="6.2.1.3" evidence="5"/>
<keyword evidence="3" id="KW-0276">Fatty acid metabolism</keyword>
<dbReference type="Pfam" id="PF00501">
    <property type="entry name" value="AMP-binding"/>
    <property type="match status" value="1"/>
</dbReference>
<keyword evidence="2" id="KW-0547">Nucleotide-binding</keyword>
<evidence type="ECO:0000256" key="2">
    <source>
        <dbReference type="ARBA" id="ARBA00022741"/>
    </source>
</evidence>